<evidence type="ECO:0000256" key="1">
    <source>
        <dbReference type="SAM" id="MobiDB-lite"/>
    </source>
</evidence>
<proteinExistence type="predicted"/>
<comment type="caution">
    <text evidence="2">The sequence shown here is derived from an EMBL/GenBank/DDBJ whole genome shotgun (WGS) entry which is preliminary data.</text>
</comment>
<evidence type="ECO:0000313" key="2">
    <source>
        <dbReference type="EMBL" id="GIL86336.1"/>
    </source>
</evidence>
<dbReference type="Proteomes" id="UP000747110">
    <property type="component" value="Unassembled WGS sequence"/>
</dbReference>
<protein>
    <submittedName>
        <fullName evidence="2">Uncharacterized protein</fullName>
    </submittedName>
</protein>
<name>A0A8J4CMT6_9CHLO</name>
<keyword evidence="3" id="KW-1185">Reference proteome</keyword>
<organism evidence="2 3">
    <name type="scientific">Volvox reticuliferus</name>
    <dbReference type="NCBI Taxonomy" id="1737510"/>
    <lineage>
        <taxon>Eukaryota</taxon>
        <taxon>Viridiplantae</taxon>
        <taxon>Chlorophyta</taxon>
        <taxon>core chlorophytes</taxon>
        <taxon>Chlorophyceae</taxon>
        <taxon>CS clade</taxon>
        <taxon>Chlamydomonadales</taxon>
        <taxon>Volvocaceae</taxon>
        <taxon>Volvox</taxon>
    </lineage>
</organism>
<sequence>MTMPPVTIASPLLRPSMNVRPDEVQGVRWCHRCRIIISWCLELAPGVVAAAVKVSIILPSSSSMGSTAAATTAVQLRDLWPISQGGRGVAAARGAGRVSYPGIGGAEASAYGAARPSAWLGIDALQCRHVDETAACNTANLAMVSRPPRFQRDKFKTPQRMKGPTPALAGASGGEGPSVTASSRNAIGLIAAAVVVSVRHAECHWQQT</sequence>
<dbReference type="EMBL" id="BNCP01000035">
    <property type="protein sequence ID" value="GIL86336.1"/>
    <property type="molecule type" value="Genomic_DNA"/>
</dbReference>
<reference evidence="2" key="1">
    <citation type="journal article" date="2021" name="Proc. Natl. Acad. Sci. U.S.A.">
        <title>Three genomes in the algal genus Volvox reveal the fate of a haploid sex-determining region after a transition to homothallism.</title>
        <authorList>
            <person name="Yamamoto K."/>
            <person name="Hamaji T."/>
            <person name="Kawai-Toyooka H."/>
            <person name="Matsuzaki R."/>
            <person name="Takahashi F."/>
            <person name="Nishimura Y."/>
            <person name="Kawachi M."/>
            <person name="Noguchi H."/>
            <person name="Minakuchi Y."/>
            <person name="Umen J.G."/>
            <person name="Toyoda A."/>
            <person name="Nozaki H."/>
        </authorList>
    </citation>
    <scope>NUCLEOTIDE SEQUENCE</scope>
    <source>
        <strain evidence="2">NIES-3786</strain>
    </source>
</reference>
<evidence type="ECO:0000313" key="3">
    <source>
        <dbReference type="Proteomes" id="UP000747110"/>
    </source>
</evidence>
<gene>
    <name evidence="2" type="ORF">Vretifemale_14640</name>
</gene>
<accession>A0A8J4CMT6</accession>
<dbReference type="AlphaFoldDB" id="A0A8J4CMT6"/>
<feature type="region of interest" description="Disordered" evidence="1">
    <location>
        <begin position="151"/>
        <end position="177"/>
    </location>
</feature>